<feature type="transmembrane region" description="Helical" evidence="1">
    <location>
        <begin position="125"/>
        <end position="150"/>
    </location>
</feature>
<protein>
    <submittedName>
        <fullName evidence="2">Uncharacterized protein</fullName>
    </submittedName>
</protein>
<feature type="transmembrane region" description="Helical" evidence="1">
    <location>
        <begin position="35"/>
        <end position="58"/>
    </location>
</feature>
<evidence type="ECO:0000256" key="1">
    <source>
        <dbReference type="SAM" id="Phobius"/>
    </source>
</evidence>
<feature type="transmembrane region" description="Helical" evidence="1">
    <location>
        <begin position="279"/>
        <end position="298"/>
    </location>
</feature>
<dbReference type="RefSeq" id="WP_138229571.1">
    <property type="nucleotide sequence ID" value="NZ_POTN01000015.1"/>
</dbReference>
<feature type="transmembrane region" description="Helical" evidence="1">
    <location>
        <begin position="157"/>
        <end position="177"/>
    </location>
</feature>
<gene>
    <name evidence="2" type="ORF">MAUB_50250</name>
</gene>
<dbReference type="EMBL" id="AP022577">
    <property type="protein sequence ID" value="BBX87152.1"/>
    <property type="molecule type" value="Genomic_DNA"/>
</dbReference>
<reference evidence="2 3" key="1">
    <citation type="journal article" date="2019" name="Emerg. Microbes Infect.">
        <title>Comprehensive subspecies identification of 175 nontuberculous mycobacteria species based on 7547 genomic profiles.</title>
        <authorList>
            <person name="Matsumoto Y."/>
            <person name="Kinjo T."/>
            <person name="Motooka D."/>
            <person name="Nabeya D."/>
            <person name="Jung N."/>
            <person name="Uechi K."/>
            <person name="Horii T."/>
            <person name="Iida T."/>
            <person name="Fujita J."/>
            <person name="Nakamura S."/>
        </authorList>
    </citation>
    <scope>NUCLEOTIDE SEQUENCE [LARGE SCALE GENOMIC DNA]</scope>
    <source>
        <strain evidence="2 3">JCM 15296</strain>
    </source>
</reference>
<proteinExistence type="predicted"/>
<keyword evidence="1" id="KW-1133">Transmembrane helix</keyword>
<dbReference type="Proteomes" id="UP000465609">
    <property type="component" value="Chromosome"/>
</dbReference>
<feature type="transmembrane region" description="Helical" evidence="1">
    <location>
        <begin position="209"/>
        <end position="230"/>
    </location>
</feature>
<feature type="transmembrane region" description="Helical" evidence="1">
    <location>
        <begin position="64"/>
        <end position="81"/>
    </location>
</feature>
<keyword evidence="1" id="KW-0472">Membrane</keyword>
<feature type="transmembrane region" description="Helical" evidence="1">
    <location>
        <begin position="101"/>
        <end position="119"/>
    </location>
</feature>
<evidence type="ECO:0000313" key="2">
    <source>
        <dbReference type="EMBL" id="BBX87152.1"/>
    </source>
</evidence>
<sequence length="515" mass="56675">MTSTATNTDGTEVRVAPTSPKLVLWWRSRPPTFRLILRWAIIAICTGVAYYDSVAVLVSSTRRQGLVGFVWTVPLVAILVATGVSRRRRGELPIHDRQTDIIVGTMGLVLAVLVEWVLLPRFNLFFYLLRLDLVAMWLFVLSSAVLLFGLRPVSRFGWVWAMLFMVFPLPYYLLVVILGGGRFASGAATLVVSGVGTGIAVGRTFRRGFIGSLVSWLIGLAVLSAMAAQLPHAPLLAYQLIPALTAIAGASIFMFFSGRRGMPKQIFDRAVAPVASNQVWGAAILVVAAALLLAFIPLPPQANSTIISRSAATQLVIGRPLTTPPDWRTTDVRTFPWVHRFYGDNSVLVRQQMTAATGDTRFDKLGRPRTLVVYSLVSRRPFAFDVYPARVLYGLSQARMSQPRMVDLGYGVTGQLQSIVDEKRLITWTSMRFAWGDSRVGQRISIFAVDNHDPDARFPEPSTTLLAAMGTLFTMLIRGNAVLDERNSNFKDATLLTEFGRKLVAAQFGTAAKIP</sequence>
<keyword evidence="1" id="KW-0812">Transmembrane</keyword>
<name>A0ABN5YYY6_9MYCO</name>
<keyword evidence="3" id="KW-1185">Reference proteome</keyword>
<feature type="transmembrane region" description="Helical" evidence="1">
    <location>
        <begin position="236"/>
        <end position="258"/>
    </location>
</feature>
<accession>A0ABN5YYY6</accession>
<organism evidence="2 3">
    <name type="scientific">Mycolicibacterium aubagnense</name>
    <dbReference type="NCBI Taxonomy" id="319707"/>
    <lineage>
        <taxon>Bacteria</taxon>
        <taxon>Bacillati</taxon>
        <taxon>Actinomycetota</taxon>
        <taxon>Actinomycetes</taxon>
        <taxon>Mycobacteriales</taxon>
        <taxon>Mycobacteriaceae</taxon>
        <taxon>Mycolicibacterium</taxon>
    </lineage>
</organism>
<feature type="transmembrane region" description="Helical" evidence="1">
    <location>
        <begin position="183"/>
        <end position="202"/>
    </location>
</feature>
<evidence type="ECO:0000313" key="3">
    <source>
        <dbReference type="Proteomes" id="UP000465609"/>
    </source>
</evidence>